<reference evidence="2 3" key="1">
    <citation type="journal article" date="2015" name="Nature">
        <title>rRNA introns, odd ribosomes, and small enigmatic genomes across a large radiation of phyla.</title>
        <authorList>
            <person name="Brown C.T."/>
            <person name="Hug L.A."/>
            <person name="Thomas B.C."/>
            <person name="Sharon I."/>
            <person name="Castelle C.J."/>
            <person name="Singh A."/>
            <person name="Wilkins M.J."/>
            <person name="Williams K.H."/>
            <person name="Banfield J.F."/>
        </authorList>
    </citation>
    <scope>NUCLEOTIDE SEQUENCE [LARGE SCALE GENOMIC DNA]</scope>
</reference>
<dbReference type="Proteomes" id="UP000033859">
    <property type="component" value="Unassembled WGS sequence"/>
</dbReference>
<dbReference type="EMBL" id="LCCE01000014">
    <property type="protein sequence ID" value="KKS26866.1"/>
    <property type="molecule type" value="Genomic_DNA"/>
</dbReference>
<name>A0A0G0ZXX6_9BACT</name>
<keyword evidence="1" id="KW-0472">Membrane</keyword>
<dbReference type="AlphaFoldDB" id="A0A0G0ZXX6"/>
<protein>
    <submittedName>
        <fullName evidence="2">Uncharacterized protein</fullName>
    </submittedName>
</protein>
<evidence type="ECO:0000256" key="1">
    <source>
        <dbReference type="SAM" id="Phobius"/>
    </source>
</evidence>
<evidence type="ECO:0000313" key="2">
    <source>
        <dbReference type="EMBL" id="KKS26866.1"/>
    </source>
</evidence>
<keyword evidence="1" id="KW-0812">Transmembrane</keyword>
<comment type="caution">
    <text evidence="2">The sequence shown here is derived from an EMBL/GenBank/DDBJ whole genome shotgun (WGS) entry which is preliminary data.</text>
</comment>
<feature type="transmembrane region" description="Helical" evidence="1">
    <location>
        <begin position="94"/>
        <end position="114"/>
    </location>
</feature>
<evidence type="ECO:0000313" key="3">
    <source>
        <dbReference type="Proteomes" id="UP000033859"/>
    </source>
</evidence>
<accession>A0A0G0ZXX6</accession>
<keyword evidence="1" id="KW-1133">Transmembrane helix</keyword>
<proteinExistence type="predicted"/>
<organism evidence="2 3">
    <name type="scientific">Candidatus Yanofskybacteria bacterium GW2011_GWC2_41_9</name>
    <dbReference type="NCBI Taxonomy" id="1619029"/>
    <lineage>
        <taxon>Bacteria</taxon>
        <taxon>Candidatus Yanofskyibacteriota</taxon>
    </lineage>
</organism>
<sequence>MKTITAIIILFFTVNIFFSRSVFSYSAKLESNTEKAANEVSNFVNKIMQDMFKSFGGSKNVNINTNIPISPPKEVSFDNLFNSESFSSGDIMEAIRAALIFAINLFLIVINIVVEVFRGLLGVLNDGK</sequence>
<gene>
    <name evidence="2" type="ORF">UU84_C0014G0006</name>
</gene>